<dbReference type="InterPro" id="IPR007267">
    <property type="entry name" value="GtrA_DPMS_TM"/>
</dbReference>
<keyword evidence="5 6" id="KW-0472">Membrane</keyword>
<accession>A0A1L3ZZ34</accession>
<feature type="transmembrane region" description="Helical" evidence="6">
    <location>
        <begin position="99"/>
        <end position="118"/>
    </location>
</feature>
<gene>
    <name evidence="8" type="ORF">BSL82_01570</name>
</gene>
<comment type="similarity">
    <text evidence="2">Belongs to the GtrA family.</text>
</comment>
<dbReference type="Pfam" id="PF04138">
    <property type="entry name" value="GtrA_DPMS_TM"/>
    <property type="match status" value="1"/>
</dbReference>
<dbReference type="GO" id="GO:0000271">
    <property type="term" value="P:polysaccharide biosynthetic process"/>
    <property type="evidence" value="ECO:0007669"/>
    <property type="project" value="InterPro"/>
</dbReference>
<evidence type="ECO:0000256" key="3">
    <source>
        <dbReference type="ARBA" id="ARBA00022692"/>
    </source>
</evidence>
<keyword evidence="3 6" id="KW-0812">Transmembrane</keyword>
<dbReference type="Proteomes" id="UP000182063">
    <property type="component" value="Chromosome"/>
</dbReference>
<evidence type="ECO:0000259" key="7">
    <source>
        <dbReference type="Pfam" id="PF04138"/>
    </source>
</evidence>
<evidence type="ECO:0000256" key="6">
    <source>
        <dbReference type="SAM" id="Phobius"/>
    </source>
</evidence>
<evidence type="ECO:0000313" key="9">
    <source>
        <dbReference type="Proteomes" id="UP000182063"/>
    </source>
</evidence>
<name>A0A1L3ZZ34_9SPHN</name>
<evidence type="ECO:0000313" key="8">
    <source>
        <dbReference type="EMBL" id="API60887.1"/>
    </source>
</evidence>
<dbReference type="InterPro" id="IPR051401">
    <property type="entry name" value="GtrA_CellWall_Glycosyl"/>
</dbReference>
<evidence type="ECO:0000256" key="1">
    <source>
        <dbReference type="ARBA" id="ARBA00004141"/>
    </source>
</evidence>
<feature type="transmembrane region" description="Helical" evidence="6">
    <location>
        <begin position="65"/>
        <end position="87"/>
    </location>
</feature>
<dbReference type="STRING" id="1921510.BSL82_01570"/>
<keyword evidence="4 6" id="KW-1133">Transmembrane helix</keyword>
<dbReference type="AlphaFoldDB" id="A0A1L3ZZ34"/>
<feature type="domain" description="GtrA/DPMS transmembrane" evidence="7">
    <location>
        <begin position="8"/>
        <end position="118"/>
    </location>
</feature>
<sequence>MSRKAAGYLLSGGGAAVIDISLFRLFAPVMGVMAGATLSFLVAAVVNFLVSSRYVFGGGGGARKAVLFLVFAGVGLVINVTATTLIWQASDLPLILCKTGGVGIAFLFNFAFNFLIVFRARPAHR</sequence>
<dbReference type="GO" id="GO:0005886">
    <property type="term" value="C:plasma membrane"/>
    <property type="evidence" value="ECO:0007669"/>
    <property type="project" value="TreeGrafter"/>
</dbReference>
<organism evidence="8 9">
    <name type="scientific">Tardibacter chloracetimidivorans</name>
    <dbReference type="NCBI Taxonomy" id="1921510"/>
    <lineage>
        <taxon>Bacteria</taxon>
        <taxon>Pseudomonadati</taxon>
        <taxon>Pseudomonadota</taxon>
        <taxon>Alphaproteobacteria</taxon>
        <taxon>Sphingomonadales</taxon>
        <taxon>Sphingomonadaceae</taxon>
        <taxon>Tardibacter</taxon>
    </lineage>
</organism>
<reference evidence="9" key="1">
    <citation type="submission" date="2016-11" db="EMBL/GenBank/DDBJ databases">
        <title>Complete Genome Sequence of alachlor-degrading Sphingomonas sp. strain JJ-A5.</title>
        <authorList>
            <person name="Lee H."/>
            <person name="Ka J.-O."/>
        </authorList>
    </citation>
    <scope>NUCLEOTIDE SEQUENCE [LARGE SCALE GENOMIC DNA]</scope>
    <source>
        <strain evidence="9">JJ-A5</strain>
    </source>
</reference>
<protein>
    <recommendedName>
        <fullName evidence="7">GtrA/DPMS transmembrane domain-containing protein</fullName>
    </recommendedName>
</protein>
<comment type="subcellular location">
    <subcellularLocation>
        <location evidence="1">Membrane</location>
        <topology evidence="1">Multi-pass membrane protein</topology>
    </subcellularLocation>
</comment>
<evidence type="ECO:0000256" key="2">
    <source>
        <dbReference type="ARBA" id="ARBA00009399"/>
    </source>
</evidence>
<dbReference type="KEGG" id="sphj:BSL82_01570"/>
<evidence type="ECO:0000256" key="5">
    <source>
        <dbReference type="ARBA" id="ARBA00023136"/>
    </source>
</evidence>
<dbReference type="EMBL" id="CP018221">
    <property type="protein sequence ID" value="API60887.1"/>
    <property type="molecule type" value="Genomic_DNA"/>
</dbReference>
<dbReference type="PANTHER" id="PTHR38459">
    <property type="entry name" value="PROPHAGE BACTOPRENOL-LINKED GLUCOSE TRANSLOCASE HOMOLOG"/>
    <property type="match status" value="1"/>
</dbReference>
<keyword evidence="9" id="KW-1185">Reference proteome</keyword>
<proteinExistence type="inferred from homology"/>
<evidence type="ECO:0000256" key="4">
    <source>
        <dbReference type="ARBA" id="ARBA00022989"/>
    </source>
</evidence>
<feature type="transmembrane region" description="Helical" evidence="6">
    <location>
        <begin position="7"/>
        <end position="27"/>
    </location>
</feature>
<feature type="transmembrane region" description="Helical" evidence="6">
    <location>
        <begin position="33"/>
        <end position="56"/>
    </location>
</feature>
<dbReference type="PANTHER" id="PTHR38459:SF1">
    <property type="entry name" value="PROPHAGE BACTOPRENOL-LINKED GLUCOSE TRANSLOCASE HOMOLOG"/>
    <property type="match status" value="1"/>
</dbReference>